<dbReference type="RefSeq" id="WP_036180128.1">
    <property type="nucleotide sequence ID" value="NZ_AVCZ01000067.1"/>
</dbReference>
<dbReference type="AlphaFoldDB" id="A0A0A3IY56"/>
<dbReference type="OrthoDB" id="2453380at2"/>
<organism evidence="2 3">
    <name type="scientific">Ureibacillus massiliensis 4400831 = CIP 108448 = CCUG 49529</name>
    <dbReference type="NCBI Taxonomy" id="1211035"/>
    <lineage>
        <taxon>Bacteria</taxon>
        <taxon>Bacillati</taxon>
        <taxon>Bacillota</taxon>
        <taxon>Bacilli</taxon>
        <taxon>Bacillales</taxon>
        <taxon>Caryophanaceae</taxon>
        <taxon>Ureibacillus</taxon>
    </lineage>
</organism>
<keyword evidence="1" id="KW-0472">Membrane</keyword>
<keyword evidence="1" id="KW-1133">Transmembrane helix</keyword>
<name>A0A0A3IY56_9BACL</name>
<dbReference type="EMBL" id="JPVQ01000067">
    <property type="protein sequence ID" value="KGR87798.1"/>
    <property type="molecule type" value="Genomic_DNA"/>
</dbReference>
<dbReference type="Proteomes" id="UP000030595">
    <property type="component" value="Unassembled WGS sequence"/>
</dbReference>
<keyword evidence="3" id="KW-1185">Reference proteome</keyword>
<evidence type="ECO:0000256" key="1">
    <source>
        <dbReference type="SAM" id="Phobius"/>
    </source>
</evidence>
<comment type="caution">
    <text evidence="2">The sequence shown here is derived from an EMBL/GenBank/DDBJ whole genome shotgun (WGS) entry which is preliminary data.</text>
</comment>
<protein>
    <submittedName>
        <fullName evidence="2">Uncharacterized protein</fullName>
    </submittedName>
</protein>
<reference evidence="2 3" key="1">
    <citation type="submission" date="2014-02" db="EMBL/GenBank/DDBJ databases">
        <title>Draft genome sequence of Lysinibacillus massiliensis CCUG 49529.</title>
        <authorList>
            <person name="Zhang F."/>
            <person name="Wang G."/>
            <person name="Zhang L."/>
        </authorList>
    </citation>
    <scope>NUCLEOTIDE SEQUENCE [LARGE SCALE GENOMIC DNA]</scope>
    <source>
        <strain evidence="2 3">CCUG 49529</strain>
    </source>
</reference>
<keyword evidence="1" id="KW-0812">Transmembrane</keyword>
<accession>A0A0A3IY56</accession>
<evidence type="ECO:0000313" key="3">
    <source>
        <dbReference type="Proteomes" id="UP000030595"/>
    </source>
</evidence>
<evidence type="ECO:0000313" key="2">
    <source>
        <dbReference type="EMBL" id="KGR87798.1"/>
    </source>
</evidence>
<proteinExistence type="predicted"/>
<sequence length="85" mass="9049">MTDYNREELSDIFQGLAGLFLVFGLAIAILTINGSVPALALIGTAVGLSIIVGCWVGTRHAFFMASMIVMSVILSVFFNFGALFS</sequence>
<feature type="transmembrane region" description="Helical" evidence="1">
    <location>
        <begin position="38"/>
        <end position="56"/>
    </location>
</feature>
<feature type="transmembrane region" description="Helical" evidence="1">
    <location>
        <begin position="12"/>
        <end position="32"/>
    </location>
</feature>
<gene>
    <name evidence="2" type="ORF">CD30_18610</name>
</gene>
<dbReference type="eggNOG" id="ENOG502ZMZC">
    <property type="taxonomic scope" value="Bacteria"/>
</dbReference>
<feature type="transmembrane region" description="Helical" evidence="1">
    <location>
        <begin position="63"/>
        <end position="84"/>
    </location>
</feature>